<dbReference type="Proteomes" id="UP000499080">
    <property type="component" value="Unassembled WGS sequence"/>
</dbReference>
<dbReference type="EMBL" id="BGPR01000043">
    <property type="protein sequence ID" value="GBL85401.1"/>
    <property type="molecule type" value="Genomic_DNA"/>
</dbReference>
<dbReference type="AlphaFoldDB" id="A0A4Y2AZ81"/>
<keyword evidence="2" id="KW-1185">Reference proteome</keyword>
<reference evidence="1 2" key="1">
    <citation type="journal article" date="2019" name="Sci. Rep.">
        <title>Orb-weaving spider Araneus ventricosus genome elucidates the spidroin gene catalogue.</title>
        <authorList>
            <person name="Kono N."/>
            <person name="Nakamura H."/>
            <person name="Ohtoshi R."/>
            <person name="Moran D.A.P."/>
            <person name="Shinohara A."/>
            <person name="Yoshida Y."/>
            <person name="Fujiwara M."/>
            <person name="Mori M."/>
            <person name="Tomita M."/>
            <person name="Arakawa K."/>
        </authorList>
    </citation>
    <scope>NUCLEOTIDE SEQUENCE [LARGE SCALE GENOMIC DNA]</scope>
</reference>
<comment type="caution">
    <text evidence="1">The sequence shown here is derived from an EMBL/GenBank/DDBJ whole genome shotgun (WGS) entry which is preliminary data.</text>
</comment>
<protein>
    <submittedName>
        <fullName evidence="1">Uncharacterized protein</fullName>
    </submittedName>
</protein>
<evidence type="ECO:0000313" key="1">
    <source>
        <dbReference type="EMBL" id="GBL85401.1"/>
    </source>
</evidence>
<organism evidence="1 2">
    <name type="scientific">Araneus ventricosus</name>
    <name type="common">Orbweaver spider</name>
    <name type="synonym">Epeira ventricosa</name>
    <dbReference type="NCBI Taxonomy" id="182803"/>
    <lineage>
        <taxon>Eukaryota</taxon>
        <taxon>Metazoa</taxon>
        <taxon>Ecdysozoa</taxon>
        <taxon>Arthropoda</taxon>
        <taxon>Chelicerata</taxon>
        <taxon>Arachnida</taxon>
        <taxon>Araneae</taxon>
        <taxon>Araneomorphae</taxon>
        <taxon>Entelegynae</taxon>
        <taxon>Araneoidea</taxon>
        <taxon>Araneidae</taxon>
        <taxon>Araneus</taxon>
    </lineage>
</organism>
<name>A0A4Y2AZ81_ARAVE</name>
<evidence type="ECO:0000313" key="2">
    <source>
        <dbReference type="Proteomes" id="UP000499080"/>
    </source>
</evidence>
<accession>A0A4Y2AZ81</accession>
<sequence>MSILLPSTKIVCNNPLLFFEYTYSFDNQNFRRRIPHLSSEQVEVCPDFLIYFTFRLNWIDTRPVLTQPVSCRPFDPRESDEGLIVLVHIHLLAHLFGSRCIFGGKPGVTFPHVVRAT</sequence>
<gene>
    <name evidence="1" type="ORF">AVEN_34592_1</name>
</gene>
<proteinExistence type="predicted"/>